<reference evidence="1 2" key="1">
    <citation type="submission" date="2016-10" db="EMBL/GenBank/DDBJ databases">
        <authorList>
            <person name="de Groot N.N."/>
        </authorList>
    </citation>
    <scope>NUCLEOTIDE SEQUENCE [LARGE SCALE GENOMIC DNA]</scope>
    <source>
        <strain evidence="1 2">Nl14</strain>
    </source>
</reference>
<dbReference type="EMBL" id="FPBZ01000006">
    <property type="protein sequence ID" value="SFU52796.1"/>
    <property type="molecule type" value="Genomic_DNA"/>
</dbReference>
<accession>A0A1I7GWZ5</accession>
<dbReference type="AlphaFoldDB" id="A0A1I7GWZ5"/>
<organism evidence="1 2">
    <name type="scientific">Nitrosospira multiformis</name>
    <dbReference type="NCBI Taxonomy" id="1231"/>
    <lineage>
        <taxon>Bacteria</taxon>
        <taxon>Pseudomonadati</taxon>
        <taxon>Pseudomonadota</taxon>
        <taxon>Betaproteobacteria</taxon>
        <taxon>Nitrosomonadales</taxon>
        <taxon>Nitrosomonadaceae</taxon>
        <taxon>Nitrosospira</taxon>
    </lineage>
</organism>
<dbReference type="Proteomes" id="UP000182649">
    <property type="component" value="Unassembled WGS sequence"/>
</dbReference>
<protein>
    <submittedName>
        <fullName evidence="1">Uncharacterized protein</fullName>
    </submittedName>
</protein>
<name>A0A1I7GWZ5_9PROT</name>
<gene>
    <name evidence="1" type="ORF">SAMN05216417_10638</name>
</gene>
<proteinExistence type="predicted"/>
<evidence type="ECO:0000313" key="2">
    <source>
        <dbReference type="Proteomes" id="UP000182649"/>
    </source>
</evidence>
<evidence type="ECO:0000313" key="1">
    <source>
        <dbReference type="EMBL" id="SFU52796.1"/>
    </source>
</evidence>
<sequence>MPTMGISLPEGLEKSVQVTYVRHPEAQGKAGSIRGPHSDK</sequence>